<dbReference type="PANTHER" id="PTHR12631:SF10">
    <property type="entry name" value="BETA-XYLOSIDASE-LIKE PROTEIN-RELATED"/>
    <property type="match status" value="1"/>
</dbReference>
<organism evidence="2 3">
    <name type="scientific">Cerasicoccus arenae</name>
    <dbReference type="NCBI Taxonomy" id="424488"/>
    <lineage>
        <taxon>Bacteria</taxon>
        <taxon>Pseudomonadati</taxon>
        <taxon>Verrucomicrobiota</taxon>
        <taxon>Opitutia</taxon>
        <taxon>Puniceicoccales</taxon>
        <taxon>Cerasicoccaceae</taxon>
        <taxon>Cerasicoccus</taxon>
    </lineage>
</organism>
<dbReference type="InterPro" id="IPR051923">
    <property type="entry name" value="Glycosyl_Hydrolase_39"/>
</dbReference>
<dbReference type="PANTHER" id="PTHR12631">
    <property type="entry name" value="ALPHA-L-IDURONIDASE"/>
    <property type="match status" value="1"/>
</dbReference>
<name>A0A8J3DI33_9BACT</name>
<comment type="caution">
    <text evidence="2">The sequence shown here is derived from an EMBL/GenBank/DDBJ whole genome shotgun (WGS) entry which is preliminary data.</text>
</comment>
<dbReference type="EMBL" id="BMXG01000009">
    <property type="protein sequence ID" value="GHC01718.1"/>
    <property type="molecule type" value="Genomic_DNA"/>
</dbReference>
<reference evidence="2" key="2">
    <citation type="submission" date="2020-09" db="EMBL/GenBank/DDBJ databases">
        <authorList>
            <person name="Sun Q."/>
            <person name="Kim S."/>
        </authorList>
    </citation>
    <scope>NUCLEOTIDE SEQUENCE</scope>
    <source>
        <strain evidence="2">KCTC 12870</strain>
    </source>
</reference>
<dbReference type="Gene3D" id="3.20.20.80">
    <property type="entry name" value="Glycosidases"/>
    <property type="match status" value="1"/>
</dbReference>
<keyword evidence="3" id="KW-1185">Reference proteome</keyword>
<protein>
    <recommendedName>
        <fullName evidence="4">Xylan 1,4-beta-xylosidase</fullName>
    </recommendedName>
</protein>
<sequence>MKWFNNSNLIPIAAILLTAQTLLADQVPHITKMNDCTVSLPQEARFIAVDKTNAPKAWCLVENTANNQRTLRLDLLINRPREKPELQSQTLRLAAKEAQQVSLPSAWFDQYGIYRLEFRLVEGEDASPWANDILAVYPRNPQPELGESVMPIGFATGAALCTPRLLELAASLGFEYYRYNAVWQHVQPQEGTWNWERIDNYLDLVKRYNFQWHVTTTGCPSWATEQRFDPPPLDAWREWISALATRHSESMQFWEVWNEPNISFFNGSVEEYTQLQRVAHDAIKEASPSTVVTSGGYAGMNHHKSKPGAFEAAFLEHPRAYDWFAYHMHDAFPQFYSDLHHQLAAIQQRTGKTDVPIVFTETGYDTRHGQRFQAETLLKKMTYAAAIGAKSYTWYNLMDRAGGNESNRAGKTFGLISNPTDTGDFASIEDELRPKESFIAAATAIPQLRRLPPLQVWSESDGLFAFLFGRPNDQLLVTWRENPQIPEAIWAVRSEATHITQRDLFGNTTEIPQIDGVALIPLGVPQYFDFEGSEAPPRLLGPLITLPHTISANAEGVAAVELKLHNPLDRAIMVNAAVGEIGEELLPQADSREIAAGETLIFPMSFDVGEGALGKIVNVEAQFTFLDTPWAPRLNIPIVYNVIRAGQNTKVILNSLNQVTNKQDYDPHTLHLLWGSPADLSVQANVLSDPSSDLIKITCKVTDNHHYPASSEESLLDGDALEIGWTGADGASGHLAIAGDVGTSPRNEFHLNGELIHKSPIRSIQITRKDTTTTWELALDTRHMGLCEKDFNDGLRFNFAVHDNDSEGPKSWMSPVPGLGGKTHFSSDSFHILQIGMKQ</sequence>
<dbReference type="RefSeq" id="WP_189514227.1">
    <property type="nucleotide sequence ID" value="NZ_BMXG01000009.1"/>
</dbReference>
<proteinExistence type="predicted"/>
<dbReference type="AlphaFoldDB" id="A0A8J3DI33"/>
<gene>
    <name evidence="2" type="ORF">GCM10007047_17880</name>
</gene>
<evidence type="ECO:0000256" key="1">
    <source>
        <dbReference type="SAM" id="SignalP"/>
    </source>
</evidence>
<reference evidence="2" key="1">
    <citation type="journal article" date="2014" name="Int. J. Syst. Evol. Microbiol.">
        <title>Complete genome sequence of Corynebacterium casei LMG S-19264T (=DSM 44701T), isolated from a smear-ripened cheese.</title>
        <authorList>
            <consortium name="US DOE Joint Genome Institute (JGI-PGF)"/>
            <person name="Walter F."/>
            <person name="Albersmeier A."/>
            <person name="Kalinowski J."/>
            <person name="Ruckert C."/>
        </authorList>
    </citation>
    <scope>NUCLEOTIDE SEQUENCE</scope>
    <source>
        <strain evidence="2">KCTC 12870</strain>
    </source>
</reference>
<feature type="chain" id="PRO_5035173978" description="Xylan 1,4-beta-xylosidase" evidence="1">
    <location>
        <begin position="25"/>
        <end position="839"/>
    </location>
</feature>
<keyword evidence="1" id="KW-0732">Signal</keyword>
<dbReference type="GO" id="GO:0004553">
    <property type="term" value="F:hydrolase activity, hydrolyzing O-glycosyl compounds"/>
    <property type="evidence" value="ECO:0007669"/>
    <property type="project" value="TreeGrafter"/>
</dbReference>
<feature type="signal peptide" evidence="1">
    <location>
        <begin position="1"/>
        <end position="24"/>
    </location>
</feature>
<dbReference type="InterPro" id="IPR017853">
    <property type="entry name" value="GH"/>
</dbReference>
<accession>A0A8J3DI33</accession>
<dbReference type="SUPFAM" id="SSF51445">
    <property type="entry name" value="(Trans)glycosidases"/>
    <property type="match status" value="1"/>
</dbReference>
<evidence type="ECO:0000313" key="3">
    <source>
        <dbReference type="Proteomes" id="UP000642829"/>
    </source>
</evidence>
<dbReference type="Proteomes" id="UP000642829">
    <property type="component" value="Unassembled WGS sequence"/>
</dbReference>
<dbReference type="SUPFAM" id="SSF49344">
    <property type="entry name" value="CBD9-like"/>
    <property type="match status" value="1"/>
</dbReference>
<dbReference type="Gene3D" id="2.60.40.1190">
    <property type="match status" value="1"/>
</dbReference>
<evidence type="ECO:0008006" key="4">
    <source>
        <dbReference type="Google" id="ProtNLM"/>
    </source>
</evidence>
<evidence type="ECO:0000313" key="2">
    <source>
        <dbReference type="EMBL" id="GHC01718.1"/>
    </source>
</evidence>